<name>A0A167HMT1_CALVF</name>
<evidence type="ECO:0000313" key="1">
    <source>
        <dbReference type="EMBL" id="KZO91795.1"/>
    </source>
</evidence>
<sequence>MYAAERSTANEKNPFWVSVRYPTNSSVVPSLASVPHGYPFMRRLSMSTTSNPRKTLLDSAFSSSPSEPGSVLALRKRGRVSVHSHLYYLAWLLSQRQDPFDGLRCTPSSKRHKKGPYTRHHLLYSTTANDEEGGPLEHVFLSNAAHMPPISADPDTTHLSGTNTSRRHGDTLKLPNILSAVRKICPLPYLEECETVEELAAYMGEEGTEST</sequence>
<dbReference type="EMBL" id="KV417318">
    <property type="protein sequence ID" value="KZO91795.1"/>
    <property type="molecule type" value="Genomic_DNA"/>
</dbReference>
<dbReference type="AlphaFoldDB" id="A0A167HMT1"/>
<proteinExistence type="predicted"/>
<accession>A0A167HMT1</accession>
<evidence type="ECO:0000313" key="2">
    <source>
        <dbReference type="Proteomes" id="UP000076738"/>
    </source>
</evidence>
<keyword evidence="2" id="KW-1185">Reference proteome</keyword>
<protein>
    <submittedName>
        <fullName evidence="1">Uncharacterized protein</fullName>
    </submittedName>
</protein>
<gene>
    <name evidence="1" type="ORF">CALVIDRAFT_335270</name>
</gene>
<reference evidence="1 2" key="1">
    <citation type="journal article" date="2016" name="Mol. Biol. Evol.">
        <title>Comparative Genomics of Early-Diverging Mushroom-Forming Fungi Provides Insights into the Origins of Lignocellulose Decay Capabilities.</title>
        <authorList>
            <person name="Nagy L.G."/>
            <person name="Riley R."/>
            <person name="Tritt A."/>
            <person name="Adam C."/>
            <person name="Daum C."/>
            <person name="Floudas D."/>
            <person name="Sun H."/>
            <person name="Yadav J.S."/>
            <person name="Pangilinan J."/>
            <person name="Larsson K.H."/>
            <person name="Matsuura K."/>
            <person name="Barry K."/>
            <person name="Labutti K."/>
            <person name="Kuo R."/>
            <person name="Ohm R.A."/>
            <person name="Bhattacharya S.S."/>
            <person name="Shirouzu T."/>
            <person name="Yoshinaga Y."/>
            <person name="Martin F.M."/>
            <person name="Grigoriev I.V."/>
            <person name="Hibbett D.S."/>
        </authorList>
    </citation>
    <scope>NUCLEOTIDE SEQUENCE [LARGE SCALE GENOMIC DNA]</scope>
    <source>
        <strain evidence="1 2">TUFC12733</strain>
    </source>
</reference>
<organism evidence="1 2">
    <name type="scientific">Calocera viscosa (strain TUFC12733)</name>
    <dbReference type="NCBI Taxonomy" id="1330018"/>
    <lineage>
        <taxon>Eukaryota</taxon>
        <taxon>Fungi</taxon>
        <taxon>Dikarya</taxon>
        <taxon>Basidiomycota</taxon>
        <taxon>Agaricomycotina</taxon>
        <taxon>Dacrymycetes</taxon>
        <taxon>Dacrymycetales</taxon>
        <taxon>Dacrymycetaceae</taxon>
        <taxon>Calocera</taxon>
    </lineage>
</organism>
<dbReference type="Proteomes" id="UP000076738">
    <property type="component" value="Unassembled WGS sequence"/>
</dbReference>